<evidence type="ECO:0000313" key="2">
    <source>
        <dbReference type="Proteomes" id="UP000179621"/>
    </source>
</evidence>
<gene>
    <name evidence="1" type="ORF">BKG73_22445</name>
</gene>
<evidence type="ECO:0008006" key="3">
    <source>
        <dbReference type="Google" id="ProtNLM"/>
    </source>
</evidence>
<comment type="caution">
    <text evidence="1">The sequence shown here is derived from an EMBL/GenBank/DDBJ whole genome shotgun (WGS) entry which is preliminary data.</text>
</comment>
<keyword evidence="2" id="KW-1185">Reference proteome</keyword>
<evidence type="ECO:0000313" key="1">
    <source>
        <dbReference type="EMBL" id="OHU06310.1"/>
    </source>
</evidence>
<dbReference type="RefSeq" id="WP_070910476.1">
    <property type="nucleotide sequence ID" value="NZ_MLIC01000002.1"/>
</dbReference>
<proteinExistence type="predicted"/>
<organism evidence="1 2">
    <name type="scientific">Mycobacteroides saopaulense</name>
    <dbReference type="NCBI Taxonomy" id="1578165"/>
    <lineage>
        <taxon>Bacteria</taxon>
        <taxon>Bacillati</taxon>
        <taxon>Actinomycetota</taxon>
        <taxon>Actinomycetes</taxon>
        <taxon>Mycobacteriales</taxon>
        <taxon>Mycobacteriaceae</taxon>
        <taxon>Mycobacteroides</taxon>
    </lineage>
</organism>
<accession>A0ABX3BV62</accession>
<protein>
    <recommendedName>
        <fullName evidence="3">Glyoxalase</fullName>
    </recommendedName>
</protein>
<name>A0ABX3BV62_9MYCO</name>
<dbReference type="EMBL" id="MLIH01000035">
    <property type="protein sequence ID" value="OHU06310.1"/>
    <property type="molecule type" value="Genomic_DNA"/>
</dbReference>
<reference evidence="1 2" key="1">
    <citation type="submission" date="2016-10" db="EMBL/GenBank/DDBJ databases">
        <title>Evaluation of Human, Animal and Environmental Mycobacterium chelonae Isolates by Core Genome Phylogenomic Analysis, Targeted Gene Comparison, and Anti-microbial Susceptibility Patterns: A Tale of Mistaken Identities.</title>
        <authorList>
            <person name="Fogelson S.B."/>
            <person name="Camus A.C."/>
            <person name="Lorenz W."/>
            <person name="Vasireddy R."/>
            <person name="Vasireddy S."/>
            <person name="Smith T."/>
            <person name="Brown-Elliott B.A."/>
            <person name="Wallace R.J.Jr."/>
            <person name="Hasan N.A."/>
            <person name="Reischl U."/>
            <person name="Sanchez S."/>
        </authorList>
    </citation>
    <scope>NUCLEOTIDE SEQUENCE [LARGE SCALE GENOMIC DNA]</scope>
    <source>
        <strain evidence="1 2">8528</strain>
    </source>
</reference>
<sequence length="130" mass="13997">MDDQNYMNFFVERPASDAAVVGACARACGIALESDTHPDEDAHGYVQITQYTDGFAMGLCIIWPPTSPVTRPQESVARSIAHELRQRVLYDVEDPSADTGERWILATPGGAIATVDVTEYEDGVGLPGAP</sequence>
<dbReference type="Proteomes" id="UP000179621">
    <property type="component" value="Unassembled WGS sequence"/>
</dbReference>